<evidence type="ECO:0000313" key="2">
    <source>
        <dbReference type="Proteomes" id="UP001529369"/>
    </source>
</evidence>
<proteinExistence type="predicted"/>
<dbReference type="InterPro" id="IPR029063">
    <property type="entry name" value="SAM-dependent_MTases_sf"/>
</dbReference>
<dbReference type="RefSeq" id="WP_290315139.1">
    <property type="nucleotide sequence ID" value="NZ_JAUFPN010000032.1"/>
</dbReference>
<dbReference type="Proteomes" id="UP001529369">
    <property type="component" value="Unassembled WGS sequence"/>
</dbReference>
<dbReference type="SUPFAM" id="SSF53335">
    <property type="entry name" value="S-adenosyl-L-methionine-dependent methyltransferases"/>
    <property type="match status" value="1"/>
</dbReference>
<keyword evidence="1" id="KW-0489">Methyltransferase</keyword>
<name>A0ABT8A115_9PROT</name>
<keyword evidence="1" id="KW-0808">Transferase</keyword>
<reference evidence="2" key="1">
    <citation type="journal article" date="2019" name="Int. J. Syst. Evol. Microbiol.">
        <title>The Global Catalogue of Microorganisms (GCM) 10K type strain sequencing project: providing services to taxonomists for standard genome sequencing and annotation.</title>
        <authorList>
            <consortium name="The Broad Institute Genomics Platform"/>
            <consortium name="The Broad Institute Genome Sequencing Center for Infectious Disease"/>
            <person name="Wu L."/>
            <person name="Ma J."/>
        </authorList>
    </citation>
    <scope>NUCLEOTIDE SEQUENCE [LARGE SCALE GENOMIC DNA]</scope>
    <source>
        <strain evidence="2">CECT 7131</strain>
    </source>
</reference>
<dbReference type="Pfam" id="PF13489">
    <property type="entry name" value="Methyltransf_23"/>
    <property type="match status" value="1"/>
</dbReference>
<gene>
    <name evidence="1" type="ORF">QWZ14_03290</name>
</gene>
<evidence type="ECO:0000313" key="1">
    <source>
        <dbReference type="EMBL" id="MDN3563397.1"/>
    </source>
</evidence>
<comment type="caution">
    <text evidence="1">The sequence shown here is derived from an EMBL/GenBank/DDBJ whole genome shotgun (WGS) entry which is preliminary data.</text>
</comment>
<dbReference type="GO" id="GO:0032259">
    <property type="term" value="P:methylation"/>
    <property type="evidence" value="ECO:0007669"/>
    <property type="project" value="UniProtKB-KW"/>
</dbReference>
<dbReference type="GO" id="GO:0008168">
    <property type="term" value="F:methyltransferase activity"/>
    <property type="evidence" value="ECO:0007669"/>
    <property type="project" value="UniProtKB-KW"/>
</dbReference>
<sequence>MAGDRVGLLLEGIRPSDRLIEIGPSFNPVAPKSAGWQVTVVDHASQAGLVEKYTGNPHVDVRRIEAVDVVWQGGPLETAVPAADHGRYAALIASHVIEHIPDVIGFLRSVQVLLHPTEGRLILAVPDKRFCFDVFRPVSTTGHLLAAHKALRGRHIAAHMFDHVAYKSSLNGQGAWARQPLGDGLRLDHSLDQAMAQFEAITPDGDYVDCHAWQFTPASFALLILELSDLGLIDWQVEWSAAQPATEFLVRLRRGRRHFPSAEAREAARLALLREMLLELREQTDWMIDASAPASAAAPMDLPARLDAIDARLRTLAEETLPPIALSAAEARAALRPARAAWRRLLPLRRVVARWRGRG</sequence>
<keyword evidence="2" id="KW-1185">Reference proteome</keyword>
<dbReference type="Gene3D" id="3.40.50.150">
    <property type="entry name" value="Vaccinia Virus protein VP39"/>
    <property type="match status" value="1"/>
</dbReference>
<protein>
    <submittedName>
        <fullName evidence="1">Methyltransferase domain-containing protein</fullName>
    </submittedName>
</protein>
<organism evidence="1 2">
    <name type="scientific">Paeniroseomonas aquatica</name>
    <dbReference type="NCBI Taxonomy" id="373043"/>
    <lineage>
        <taxon>Bacteria</taxon>
        <taxon>Pseudomonadati</taxon>
        <taxon>Pseudomonadota</taxon>
        <taxon>Alphaproteobacteria</taxon>
        <taxon>Acetobacterales</taxon>
        <taxon>Acetobacteraceae</taxon>
        <taxon>Paeniroseomonas</taxon>
    </lineage>
</organism>
<dbReference type="EMBL" id="JAUFPN010000032">
    <property type="protein sequence ID" value="MDN3563397.1"/>
    <property type="molecule type" value="Genomic_DNA"/>
</dbReference>
<accession>A0ABT8A115</accession>